<dbReference type="KEGG" id="lst:LSS_18189"/>
<name>K8XUR9_9LEPT</name>
<evidence type="ECO:0000256" key="6">
    <source>
        <dbReference type="ARBA" id="ARBA00022747"/>
    </source>
</evidence>
<dbReference type="Gene3D" id="3.40.50.150">
    <property type="entry name" value="Vaccinia Virus protein VP39"/>
    <property type="match status" value="2"/>
</dbReference>
<evidence type="ECO:0000256" key="3">
    <source>
        <dbReference type="ARBA" id="ARBA00022603"/>
    </source>
</evidence>
<keyword evidence="9" id="KW-0812">Transmembrane</keyword>
<dbReference type="InterPro" id="IPR017985">
    <property type="entry name" value="MeTrfase_CN4_CS"/>
</dbReference>
<keyword evidence="5" id="KW-0949">S-adenosyl-L-methionine</keyword>
<protein>
    <recommendedName>
        <fullName evidence="2">site-specific DNA-methyltransferase (cytosine-N(4)-specific)</fullName>
        <ecNumber evidence="2">2.1.1.113</ecNumber>
    </recommendedName>
</protein>
<reference evidence="11 12" key="1">
    <citation type="journal article" date="2012" name="Gene">
        <title>Sequence of Leptospira santarosai serovar Shermani genome and prediction of virulence-associated genes.</title>
        <authorList>
            <person name="Chou L.F."/>
            <person name="Chen Y.T."/>
            <person name="Lu C.W."/>
            <person name="Ko Y.C."/>
            <person name="Tang C.Y."/>
            <person name="Pan M.J."/>
            <person name="Tian Y.C."/>
            <person name="Chiu C.H."/>
            <person name="Hung C.C."/>
            <person name="Yang C.W."/>
        </authorList>
    </citation>
    <scope>NUCLEOTIDE SEQUENCE [LARGE SCALE GENOMIC DNA]</scope>
    <source>
        <strain evidence="11">LT 821</strain>
    </source>
</reference>
<evidence type="ECO:0000256" key="2">
    <source>
        <dbReference type="ARBA" id="ARBA00012185"/>
    </source>
</evidence>
<evidence type="ECO:0000313" key="12">
    <source>
        <dbReference type="Proteomes" id="UP000035800"/>
    </source>
</evidence>
<evidence type="ECO:0000256" key="8">
    <source>
        <dbReference type="ARBA" id="ARBA00049120"/>
    </source>
</evidence>
<dbReference type="GO" id="GO:0003677">
    <property type="term" value="F:DNA binding"/>
    <property type="evidence" value="ECO:0007669"/>
    <property type="project" value="UniProtKB-KW"/>
</dbReference>
<evidence type="ECO:0000256" key="1">
    <source>
        <dbReference type="ARBA" id="ARBA00010203"/>
    </source>
</evidence>
<feature type="domain" description="DNA methylase N-4/N-6" evidence="10">
    <location>
        <begin position="41"/>
        <end position="151"/>
    </location>
</feature>
<keyword evidence="9" id="KW-1133">Transmembrane helix</keyword>
<sequence length="449" mass="52368">MTNQIAFEFLIKKRLKTYVALCGIESEFFSFCLFLYFNGNRFQTVLFFFRGKTAGRPKIFSYEVFRMSIALKKKERKIQIGEFWTSRQRQSHSIHYSVSYRASFKPELPAFFLDRYLSKSKGVVFDPFGGRGTTSIQANLAGHCAIHNDISPMSLFLAKSRQTIPSLDSMEKILDRLDLKKKTREEKEDKDLLAFYHKDTLNEIKNLKRILSRDPSPEIQYIGVTALSRLHGHSDGFFSVYSFPQISIPPTAQKRNNEKRGIKPEYKEIKSRILQKMKRDLKSPLPPFYHEFSGRNRYTNHSSLHLESIEDKIADLVVTSPPFLDKVNYEEDNWLRYWFLDIELPDHKKPSIFSTLDTWMEFIRETLKELSRVLKSNGVCVMEVGDIKKGSAVFNLDEYVIEAASDSGLEWETTFINDQKFTKLSNCWNVSNNEKGTNSNRCVVFRNFR</sequence>
<evidence type="ECO:0000256" key="7">
    <source>
        <dbReference type="ARBA" id="ARBA00023125"/>
    </source>
</evidence>
<evidence type="ECO:0000256" key="4">
    <source>
        <dbReference type="ARBA" id="ARBA00022679"/>
    </source>
</evidence>
<evidence type="ECO:0000256" key="5">
    <source>
        <dbReference type="ARBA" id="ARBA00022691"/>
    </source>
</evidence>
<keyword evidence="3 11" id="KW-0489">Methyltransferase</keyword>
<dbReference type="EC" id="2.1.1.113" evidence="2"/>
<gene>
    <name evidence="11" type="ORF">LSS_18189</name>
</gene>
<dbReference type="PROSITE" id="PS00093">
    <property type="entry name" value="N4_MTASE"/>
    <property type="match status" value="1"/>
</dbReference>
<accession>K8XUR9</accession>
<feature type="transmembrane region" description="Helical" evidence="9">
    <location>
        <begin position="18"/>
        <end position="37"/>
    </location>
</feature>
<evidence type="ECO:0000313" key="11">
    <source>
        <dbReference type="EMBL" id="EKT85343.1"/>
    </source>
</evidence>
<dbReference type="GO" id="GO:0015667">
    <property type="term" value="F:site-specific DNA-methyltransferase (cytosine-N4-specific) activity"/>
    <property type="evidence" value="ECO:0007669"/>
    <property type="project" value="UniProtKB-EC"/>
</dbReference>
<keyword evidence="6" id="KW-0680">Restriction system</keyword>
<comment type="similarity">
    <text evidence="1">Belongs to the N(4)/N(6)-methyltransferase family. N(4) subfamily.</text>
</comment>
<keyword evidence="7" id="KW-0238">DNA-binding</keyword>
<dbReference type="InterPro" id="IPR029063">
    <property type="entry name" value="SAM-dependent_MTases_sf"/>
</dbReference>
<dbReference type="InterPro" id="IPR002941">
    <property type="entry name" value="DNA_methylase_N4/N6"/>
</dbReference>
<dbReference type="REBASE" id="94584">
    <property type="entry name" value="M.Lsa821ORF18189P"/>
</dbReference>
<dbReference type="GO" id="GO:0008170">
    <property type="term" value="F:N-methyltransferase activity"/>
    <property type="evidence" value="ECO:0007669"/>
    <property type="project" value="InterPro"/>
</dbReference>
<dbReference type="EMBL" id="CP006694">
    <property type="protein sequence ID" value="EKT85343.1"/>
    <property type="molecule type" value="Genomic_DNA"/>
</dbReference>
<feature type="domain" description="DNA methylase N-4/N-6" evidence="10">
    <location>
        <begin position="315"/>
        <end position="440"/>
    </location>
</feature>
<reference evidence="11 12" key="2">
    <citation type="journal article" date="2014" name="Emerg. Microbes Infect.">
        <title>Potential impact on kidney infection: a whole-genome analysis of Leptospira santarosai serovar Shermani.</title>
        <authorList>
            <person name="Chou L.F."/>
            <person name="Chen T.W."/>
            <person name="Ko Y.C."/>
            <person name="Pan M.J."/>
            <person name="Tian Y.C."/>
            <person name="Chiu C.H."/>
            <person name="Tang P."/>
            <person name="Hung C.C."/>
            <person name="Yang C.W."/>
        </authorList>
    </citation>
    <scope>NUCLEOTIDE SEQUENCE</scope>
    <source>
        <strain evidence="11 12">LT 821</strain>
    </source>
</reference>
<dbReference type="Pfam" id="PF01555">
    <property type="entry name" value="N6_N4_Mtase"/>
    <property type="match status" value="2"/>
</dbReference>
<dbReference type="AlphaFoldDB" id="K8XUR9"/>
<comment type="catalytic activity">
    <reaction evidence="8">
        <text>a 2'-deoxycytidine in DNA + S-adenosyl-L-methionine = an N(4)-methyl-2'-deoxycytidine in DNA + S-adenosyl-L-homocysteine + H(+)</text>
        <dbReference type="Rhea" id="RHEA:16857"/>
        <dbReference type="Rhea" id="RHEA-COMP:11369"/>
        <dbReference type="Rhea" id="RHEA-COMP:13674"/>
        <dbReference type="ChEBI" id="CHEBI:15378"/>
        <dbReference type="ChEBI" id="CHEBI:57856"/>
        <dbReference type="ChEBI" id="CHEBI:59789"/>
        <dbReference type="ChEBI" id="CHEBI:85452"/>
        <dbReference type="ChEBI" id="CHEBI:137933"/>
        <dbReference type="EC" id="2.1.1.113"/>
    </reaction>
</comment>
<dbReference type="GO" id="GO:0032259">
    <property type="term" value="P:methylation"/>
    <property type="evidence" value="ECO:0007669"/>
    <property type="project" value="UniProtKB-KW"/>
</dbReference>
<keyword evidence="9" id="KW-0472">Membrane</keyword>
<evidence type="ECO:0000259" key="10">
    <source>
        <dbReference type="Pfam" id="PF01555"/>
    </source>
</evidence>
<dbReference type="SUPFAM" id="SSF53335">
    <property type="entry name" value="S-adenosyl-L-methionine-dependent methyltransferases"/>
    <property type="match status" value="2"/>
</dbReference>
<dbReference type="PATRIC" id="fig|758847.3.peg.3796"/>
<organism evidence="11 12">
    <name type="scientific">Leptospira santarosai serovar Shermani str. LT 821</name>
    <dbReference type="NCBI Taxonomy" id="758847"/>
    <lineage>
        <taxon>Bacteria</taxon>
        <taxon>Pseudomonadati</taxon>
        <taxon>Spirochaetota</taxon>
        <taxon>Spirochaetia</taxon>
        <taxon>Leptospirales</taxon>
        <taxon>Leptospiraceae</taxon>
        <taxon>Leptospira</taxon>
    </lineage>
</organism>
<keyword evidence="4" id="KW-0808">Transferase</keyword>
<dbReference type="GO" id="GO:0009307">
    <property type="term" value="P:DNA restriction-modification system"/>
    <property type="evidence" value="ECO:0007669"/>
    <property type="project" value="UniProtKB-KW"/>
</dbReference>
<proteinExistence type="inferred from homology"/>
<dbReference type="Proteomes" id="UP000035800">
    <property type="component" value="Chromosome I"/>
</dbReference>
<dbReference type="STRING" id="758847.LSS_18189"/>
<evidence type="ECO:0000256" key="9">
    <source>
        <dbReference type="SAM" id="Phobius"/>
    </source>
</evidence>